<name>A0A8C3P7X1_CHRPI</name>
<dbReference type="PANTHER" id="PTHR24225">
    <property type="entry name" value="CHEMOTACTIC RECEPTOR"/>
    <property type="match status" value="1"/>
</dbReference>
<dbReference type="SUPFAM" id="SSF81321">
    <property type="entry name" value="Family A G protein-coupled receptor-like"/>
    <property type="match status" value="1"/>
</dbReference>
<dbReference type="Proteomes" id="UP000694380">
    <property type="component" value="Unplaced"/>
</dbReference>
<dbReference type="GO" id="GO:0007204">
    <property type="term" value="P:positive regulation of cytosolic calcium ion concentration"/>
    <property type="evidence" value="ECO:0007669"/>
    <property type="project" value="TreeGrafter"/>
</dbReference>
<comment type="subcellular location">
    <subcellularLocation>
        <location evidence="1">Membrane</location>
        <topology evidence="1">Multi-pass membrane protein</topology>
    </subcellularLocation>
</comment>
<dbReference type="OMA" id="WEGSHRT"/>
<dbReference type="PROSITE" id="PS50262">
    <property type="entry name" value="G_PROTEIN_RECEP_F1_2"/>
    <property type="match status" value="1"/>
</dbReference>
<dbReference type="Pfam" id="PF00001">
    <property type="entry name" value="7tm_1"/>
    <property type="match status" value="1"/>
</dbReference>
<evidence type="ECO:0000256" key="4">
    <source>
        <dbReference type="ARBA" id="ARBA00023040"/>
    </source>
</evidence>
<comment type="similarity">
    <text evidence="8">Belongs to the chemokine-like receptor (CMKLR) family.</text>
</comment>
<keyword evidence="2 9" id="KW-0812">Transmembrane</keyword>
<evidence type="ECO:0000256" key="9">
    <source>
        <dbReference type="RuleBase" id="RU000688"/>
    </source>
</evidence>
<dbReference type="Ensembl" id="ENSCPBT00000026317.1">
    <property type="protein sequence ID" value="ENSCPBP00000022348.1"/>
    <property type="gene ID" value="ENSCPBG00000015975.1"/>
</dbReference>
<accession>A0A8C3P7X1</accession>
<reference evidence="12" key="1">
    <citation type="submission" date="2025-08" db="UniProtKB">
        <authorList>
            <consortium name="Ensembl"/>
        </authorList>
    </citation>
    <scope>IDENTIFICATION</scope>
</reference>
<evidence type="ECO:0000256" key="10">
    <source>
        <dbReference type="SAM" id="Phobius"/>
    </source>
</evidence>
<feature type="transmembrane region" description="Helical" evidence="10">
    <location>
        <begin position="136"/>
        <end position="158"/>
    </location>
</feature>
<feature type="transmembrane region" description="Helical" evidence="10">
    <location>
        <begin position="223"/>
        <end position="245"/>
    </location>
</feature>
<protein>
    <recommendedName>
        <fullName evidence="11">G-protein coupled receptors family 1 profile domain-containing protein</fullName>
    </recommendedName>
</protein>
<organism evidence="12 13">
    <name type="scientific">Chrysemys picta bellii</name>
    <name type="common">Western painted turtle</name>
    <name type="synonym">Emys bellii</name>
    <dbReference type="NCBI Taxonomy" id="8478"/>
    <lineage>
        <taxon>Eukaryota</taxon>
        <taxon>Metazoa</taxon>
        <taxon>Chordata</taxon>
        <taxon>Craniata</taxon>
        <taxon>Vertebrata</taxon>
        <taxon>Euteleostomi</taxon>
        <taxon>Archelosauria</taxon>
        <taxon>Testudinata</taxon>
        <taxon>Testudines</taxon>
        <taxon>Cryptodira</taxon>
        <taxon>Durocryptodira</taxon>
        <taxon>Testudinoidea</taxon>
        <taxon>Emydidae</taxon>
        <taxon>Chrysemys</taxon>
    </lineage>
</organism>
<evidence type="ECO:0000259" key="11">
    <source>
        <dbReference type="PROSITE" id="PS50262"/>
    </source>
</evidence>
<keyword evidence="7 9" id="KW-0807">Transducer</keyword>
<proteinExistence type="inferred from homology"/>
<keyword evidence="6 9" id="KW-0675">Receptor</keyword>
<evidence type="ECO:0000313" key="12">
    <source>
        <dbReference type="Ensembl" id="ENSCPBP00000022348.1"/>
    </source>
</evidence>
<dbReference type="GeneTree" id="ENSGT01020000230438"/>
<feature type="transmembrane region" description="Helical" evidence="10">
    <location>
        <begin position="265"/>
        <end position="284"/>
    </location>
</feature>
<evidence type="ECO:0000313" key="13">
    <source>
        <dbReference type="Proteomes" id="UP000694380"/>
    </source>
</evidence>
<evidence type="ECO:0000256" key="2">
    <source>
        <dbReference type="ARBA" id="ARBA00022692"/>
    </source>
</evidence>
<dbReference type="GO" id="GO:0007200">
    <property type="term" value="P:phospholipase C-activating G protein-coupled receptor signaling pathway"/>
    <property type="evidence" value="ECO:0007669"/>
    <property type="project" value="TreeGrafter"/>
</dbReference>
<evidence type="ECO:0000256" key="8">
    <source>
        <dbReference type="ARBA" id="ARBA00025736"/>
    </source>
</evidence>
<feature type="domain" description="G-protein coupled receptors family 1 profile" evidence="11">
    <location>
        <begin position="36"/>
        <end position="278"/>
    </location>
</feature>
<dbReference type="PROSITE" id="PS00237">
    <property type="entry name" value="G_PROTEIN_RECEP_F1_1"/>
    <property type="match status" value="1"/>
</dbReference>
<dbReference type="InterPro" id="IPR000826">
    <property type="entry name" value="Formyl_rcpt-rel"/>
</dbReference>
<dbReference type="GO" id="GO:0004875">
    <property type="term" value="F:complement receptor activity"/>
    <property type="evidence" value="ECO:0007669"/>
    <property type="project" value="TreeGrafter"/>
</dbReference>
<keyword evidence="4 9" id="KW-0297">G-protein coupled receptor</keyword>
<dbReference type="GO" id="GO:0006954">
    <property type="term" value="P:inflammatory response"/>
    <property type="evidence" value="ECO:0007669"/>
    <property type="project" value="TreeGrafter"/>
</dbReference>
<dbReference type="GO" id="GO:0004930">
    <property type="term" value="F:G protein-coupled receptor activity"/>
    <property type="evidence" value="ECO:0007669"/>
    <property type="project" value="UniProtKB-KW"/>
</dbReference>
<dbReference type="PRINTS" id="PR00237">
    <property type="entry name" value="GPCRRHODOPSN"/>
</dbReference>
<keyword evidence="5 10" id="KW-0472">Membrane</keyword>
<evidence type="ECO:0000256" key="3">
    <source>
        <dbReference type="ARBA" id="ARBA00022989"/>
    </source>
</evidence>
<dbReference type="Gene3D" id="1.20.1070.10">
    <property type="entry name" value="Rhodopsin 7-helix transmembrane proteins"/>
    <property type="match status" value="1"/>
</dbReference>
<dbReference type="AlphaFoldDB" id="A0A8C3P7X1"/>
<dbReference type="InterPro" id="IPR017452">
    <property type="entry name" value="GPCR_Rhodpsn_7TM"/>
</dbReference>
<feature type="transmembrane region" description="Helical" evidence="10">
    <location>
        <begin position="189"/>
        <end position="211"/>
    </location>
</feature>
<evidence type="ECO:0000256" key="1">
    <source>
        <dbReference type="ARBA" id="ARBA00004141"/>
    </source>
</evidence>
<reference evidence="12" key="2">
    <citation type="submission" date="2025-09" db="UniProtKB">
        <authorList>
            <consortium name="Ensembl"/>
        </authorList>
    </citation>
    <scope>IDENTIFICATION</scope>
</reference>
<evidence type="ECO:0000256" key="6">
    <source>
        <dbReference type="ARBA" id="ARBA00023170"/>
    </source>
</evidence>
<comment type="similarity">
    <text evidence="9">Belongs to the G-protein coupled receptor 1 family.</text>
</comment>
<keyword evidence="13" id="KW-1185">Reference proteome</keyword>
<evidence type="ECO:0000256" key="5">
    <source>
        <dbReference type="ARBA" id="ARBA00023136"/>
    </source>
</evidence>
<sequence length="322" mass="35901">MVRAGAGWEPGRLGSIFGSGRGVVTNALVLGLGLAGNGLVIWITTAGRAGPPTFPSACYLHLAVADLLFSAGRIPAIVQEALRSRWPFGRALCKLHSFTRYLVVFAGVFVLTLISLHRCLLVAQPVWVRNHHRPRIGCWLIAGAWFLAICFSVPYLVFRDVETRQGESFCVYQRHLRHFVEMPLRLSRFLGGFLVPFAIIATSYMVLTWKLRRRSWAGSRRTFTLVLAVVALFFVCWLPHHILVLLSTYQADKKIWGVALKLANALAYLHSCLNPVLYGLMGYARSRGRRRGSFLGIFRRALAEEEEGSGGMEASQSIRQTS</sequence>
<keyword evidence="3 10" id="KW-1133">Transmembrane helix</keyword>
<dbReference type="GO" id="GO:0005886">
    <property type="term" value="C:plasma membrane"/>
    <property type="evidence" value="ECO:0007669"/>
    <property type="project" value="TreeGrafter"/>
</dbReference>
<feature type="transmembrane region" description="Helical" evidence="10">
    <location>
        <begin position="23"/>
        <end position="45"/>
    </location>
</feature>
<dbReference type="PANTHER" id="PTHR24225:SF48">
    <property type="entry name" value="C3A ANAPHYLATOXIN CHEMOTACTIC RECEPTOR-RELATED"/>
    <property type="match status" value="1"/>
</dbReference>
<dbReference type="InterPro" id="IPR000276">
    <property type="entry name" value="GPCR_Rhodpsn"/>
</dbReference>
<feature type="transmembrane region" description="Helical" evidence="10">
    <location>
        <begin position="98"/>
        <end position="116"/>
    </location>
</feature>
<evidence type="ECO:0000256" key="7">
    <source>
        <dbReference type="ARBA" id="ARBA00023224"/>
    </source>
</evidence>